<gene>
    <name evidence="12" type="ORF">HELGO_WM2024</name>
</gene>
<evidence type="ECO:0000256" key="4">
    <source>
        <dbReference type="ARBA" id="ARBA00022827"/>
    </source>
</evidence>
<dbReference type="InterPro" id="IPR050151">
    <property type="entry name" value="Class-I_Pyr_Nuc-Dis_Oxidored"/>
</dbReference>
<dbReference type="PANTHER" id="PTHR22912:SF217">
    <property type="entry name" value="DIHYDROLIPOYL DEHYDROGENASE"/>
    <property type="match status" value="1"/>
</dbReference>
<feature type="binding site" evidence="8">
    <location>
        <position position="299"/>
    </location>
    <ligand>
        <name>FAD</name>
        <dbReference type="ChEBI" id="CHEBI:57692"/>
    </ligand>
</feature>
<feature type="disulfide bond" description="Redox-active" evidence="9">
    <location>
        <begin position="40"/>
        <end position="45"/>
    </location>
</feature>
<evidence type="ECO:0000256" key="3">
    <source>
        <dbReference type="ARBA" id="ARBA00022630"/>
    </source>
</evidence>
<dbReference type="Gene3D" id="3.50.50.60">
    <property type="entry name" value="FAD/NAD(P)-binding domain"/>
    <property type="match status" value="2"/>
</dbReference>
<feature type="binding site" evidence="8">
    <location>
        <begin position="168"/>
        <end position="175"/>
    </location>
    <ligand>
        <name>NAD(+)</name>
        <dbReference type="ChEBI" id="CHEBI:57540"/>
    </ligand>
</feature>
<dbReference type="InterPro" id="IPR016156">
    <property type="entry name" value="FAD/NAD-linked_Rdtase_dimer_sf"/>
</dbReference>
<evidence type="ECO:0000256" key="2">
    <source>
        <dbReference type="ARBA" id="ARBA00016961"/>
    </source>
</evidence>
<dbReference type="InterPro" id="IPR001100">
    <property type="entry name" value="Pyr_nuc-diS_OxRdtase"/>
</dbReference>
<dbReference type="Pfam" id="PF07992">
    <property type="entry name" value="Pyr_redox_2"/>
    <property type="match status" value="1"/>
</dbReference>
<organism evidence="12">
    <name type="scientific">uncultured Sulfurovum sp</name>
    <dbReference type="NCBI Taxonomy" id="269237"/>
    <lineage>
        <taxon>Bacteria</taxon>
        <taxon>Pseudomonadati</taxon>
        <taxon>Campylobacterota</taxon>
        <taxon>Epsilonproteobacteria</taxon>
        <taxon>Campylobacterales</taxon>
        <taxon>Sulfurovaceae</taxon>
        <taxon>Sulfurovum</taxon>
        <taxon>environmental samples</taxon>
    </lineage>
</organism>
<sequence>MKTFDIIVIGAGRASNLAKNAGKAGKKVAIVEKAAFGGTCPNKGCVPSKLLIGYAHVARAIEESSRHFIDAQINHIDVAKIFEETNKHIESVDPAYRRKFNENVEIFEGVASFVSNYVVEVNGEQLTAPKIVIATGTRPKKPEHERAWTSDDIFPLLGTPPKSITIVGSGFIACELTNFFDAIGIETKMLVRSQKLLSNEDREIGTIFKEEFSKNIDIAFDTSIERVAYVDNMFQMNLVHKDGTTSTHQSEALLYATGRVPNTDTLHLENTDIKTTARGFIERDGYFETAVKGVYVVGDASGENMLQHAAAAEVNHVQKVLLNGKAQKHTFKYMPHAVFTDPEIASVGLTEQQAEELGLEYVTSSSGWLASAKAQSLRLKYPRTKFLIDPKSYKILGCHMVGPESSSMMHQVLAIMHLDNDVRHLKEMLYIHPALNEALLPAAVKAIGKVRASLQK</sequence>
<keyword evidence="8" id="KW-0547">Nucleotide-binding</keyword>
<dbReference type="SUPFAM" id="SSF55424">
    <property type="entry name" value="FAD/NAD-linked reductases, dimerisation (C-terminal) domain"/>
    <property type="match status" value="1"/>
</dbReference>
<dbReference type="InterPro" id="IPR023753">
    <property type="entry name" value="FAD/NAD-binding_dom"/>
</dbReference>
<dbReference type="AlphaFoldDB" id="A0A6S6U9P4"/>
<feature type="binding site" evidence="8">
    <location>
        <position position="49"/>
    </location>
    <ligand>
        <name>FAD</name>
        <dbReference type="ChEBI" id="CHEBI:57692"/>
    </ligand>
</feature>
<dbReference type="GO" id="GO:0006103">
    <property type="term" value="P:2-oxoglutarate metabolic process"/>
    <property type="evidence" value="ECO:0007669"/>
    <property type="project" value="TreeGrafter"/>
</dbReference>
<feature type="active site" description="Proton acceptor" evidence="7">
    <location>
        <position position="432"/>
    </location>
</feature>
<dbReference type="PIRSF" id="PIRSF000350">
    <property type="entry name" value="Mercury_reductase_MerA"/>
    <property type="match status" value="1"/>
</dbReference>
<dbReference type="Gene3D" id="3.30.390.30">
    <property type="match status" value="1"/>
</dbReference>
<keyword evidence="3" id="KW-0285">Flavoprotein</keyword>
<reference evidence="12" key="1">
    <citation type="submission" date="2020-01" db="EMBL/GenBank/DDBJ databases">
        <authorList>
            <person name="Meier V. D."/>
            <person name="Meier V D."/>
        </authorList>
    </citation>
    <scope>NUCLEOTIDE SEQUENCE</scope>
    <source>
        <strain evidence="12">HLG_WM_MAG_01</strain>
    </source>
</reference>
<dbReference type="PRINTS" id="PR00411">
    <property type="entry name" value="PNDRDTASEI"/>
</dbReference>
<evidence type="ECO:0000256" key="5">
    <source>
        <dbReference type="ARBA" id="ARBA00023027"/>
    </source>
</evidence>
<feature type="domain" description="Pyridine nucleotide-disulphide oxidoreductase dimerisation" evidence="10">
    <location>
        <begin position="334"/>
        <end position="440"/>
    </location>
</feature>
<dbReference type="InterPro" id="IPR004099">
    <property type="entry name" value="Pyr_nucl-diS_OxRdtase_dimer"/>
</dbReference>
<dbReference type="GO" id="GO:0004148">
    <property type="term" value="F:dihydrolipoyl dehydrogenase (NADH) activity"/>
    <property type="evidence" value="ECO:0007669"/>
    <property type="project" value="TreeGrafter"/>
</dbReference>
<dbReference type="PRINTS" id="PR00368">
    <property type="entry name" value="FADPNR"/>
</dbReference>
<feature type="binding site" evidence="8">
    <location>
        <position position="258"/>
    </location>
    <ligand>
        <name>NAD(+)</name>
        <dbReference type="ChEBI" id="CHEBI:57540"/>
    </ligand>
</feature>
<protein>
    <recommendedName>
        <fullName evidence="2">Dihydrolipoyl dehydrogenase</fullName>
    </recommendedName>
    <alternativeName>
        <fullName evidence="6">Dihydrolipoamide dehydrogenase</fullName>
    </alternativeName>
</protein>
<name>A0A6S6U9P4_9BACT</name>
<dbReference type="EMBL" id="CACVAS010000170">
    <property type="protein sequence ID" value="CAA6828509.1"/>
    <property type="molecule type" value="Genomic_DNA"/>
</dbReference>
<accession>A0A6S6U9P4</accession>
<comment type="similarity">
    <text evidence="1">Belongs to the class-I pyridine nucleotide-disulfide oxidoreductase family.</text>
</comment>
<evidence type="ECO:0000256" key="6">
    <source>
        <dbReference type="ARBA" id="ARBA00031281"/>
    </source>
</evidence>
<dbReference type="SUPFAM" id="SSF51905">
    <property type="entry name" value="FAD/NAD(P)-binding domain"/>
    <property type="match status" value="1"/>
</dbReference>
<evidence type="ECO:0000259" key="11">
    <source>
        <dbReference type="Pfam" id="PF07992"/>
    </source>
</evidence>
<keyword evidence="5 8" id="KW-0520">NAD</keyword>
<dbReference type="GO" id="GO:0050660">
    <property type="term" value="F:flavin adenine dinucleotide binding"/>
    <property type="evidence" value="ECO:0007669"/>
    <property type="project" value="TreeGrafter"/>
</dbReference>
<evidence type="ECO:0000256" key="8">
    <source>
        <dbReference type="PIRSR" id="PIRSR000350-3"/>
    </source>
</evidence>
<dbReference type="PANTHER" id="PTHR22912">
    <property type="entry name" value="DISULFIDE OXIDOREDUCTASE"/>
    <property type="match status" value="1"/>
</dbReference>
<proteinExistence type="inferred from homology"/>
<feature type="domain" description="FAD/NAD(P)-binding" evidence="11">
    <location>
        <begin position="4"/>
        <end position="312"/>
    </location>
</feature>
<keyword evidence="12" id="KW-0560">Oxidoreductase</keyword>
<dbReference type="Pfam" id="PF02852">
    <property type="entry name" value="Pyr_redox_dim"/>
    <property type="match status" value="1"/>
</dbReference>
<evidence type="ECO:0000256" key="9">
    <source>
        <dbReference type="PIRSR" id="PIRSR000350-4"/>
    </source>
</evidence>
<comment type="cofactor">
    <cofactor evidence="8">
        <name>FAD</name>
        <dbReference type="ChEBI" id="CHEBI:57692"/>
    </cofactor>
    <text evidence="8">Binds 1 FAD per subunit.</text>
</comment>
<evidence type="ECO:0000256" key="7">
    <source>
        <dbReference type="PIRSR" id="PIRSR000350-2"/>
    </source>
</evidence>
<evidence type="ECO:0000259" key="10">
    <source>
        <dbReference type="Pfam" id="PF02852"/>
    </source>
</evidence>
<keyword evidence="4 8" id="KW-0274">FAD</keyword>
<evidence type="ECO:0000313" key="12">
    <source>
        <dbReference type="EMBL" id="CAA6828509.1"/>
    </source>
</evidence>
<evidence type="ECO:0000256" key="1">
    <source>
        <dbReference type="ARBA" id="ARBA00007532"/>
    </source>
</evidence>
<feature type="binding site" evidence="8">
    <location>
        <begin position="305"/>
        <end position="308"/>
    </location>
    <ligand>
        <name>FAD</name>
        <dbReference type="ChEBI" id="CHEBI:57692"/>
    </ligand>
</feature>
<dbReference type="InterPro" id="IPR036188">
    <property type="entry name" value="FAD/NAD-bd_sf"/>
</dbReference>